<gene>
    <name evidence="2" type="ORF">EJ05DRAFT_496563</name>
</gene>
<proteinExistence type="predicted"/>
<reference evidence="2" key="1">
    <citation type="journal article" date="2020" name="Stud. Mycol.">
        <title>101 Dothideomycetes genomes: a test case for predicting lifestyles and emergence of pathogens.</title>
        <authorList>
            <person name="Haridas S."/>
            <person name="Albert R."/>
            <person name="Binder M."/>
            <person name="Bloem J."/>
            <person name="Labutti K."/>
            <person name="Salamov A."/>
            <person name="Andreopoulos B."/>
            <person name="Baker S."/>
            <person name="Barry K."/>
            <person name="Bills G."/>
            <person name="Bluhm B."/>
            <person name="Cannon C."/>
            <person name="Castanera R."/>
            <person name="Culley D."/>
            <person name="Daum C."/>
            <person name="Ezra D."/>
            <person name="Gonzalez J."/>
            <person name="Henrissat B."/>
            <person name="Kuo A."/>
            <person name="Liang C."/>
            <person name="Lipzen A."/>
            <person name="Lutzoni F."/>
            <person name="Magnuson J."/>
            <person name="Mondo S."/>
            <person name="Nolan M."/>
            <person name="Ohm R."/>
            <person name="Pangilinan J."/>
            <person name="Park H.-J."/>
            <person name="Ramirez L."/>
            <person name="Alfaro M."/>
            <person name="Sun H."/>
            <person name="Tritt A."/>
            <person name="Yoshinaga Y."/>
            <person name="Zwiers L.-H."/>
            <person name="Turgeon B."/>
            <person name="Goodwin S."/>
            <person name="Spatafora J."/>
            <person name="Crous P."/>
            <person name="Grigoriev I."/>
        </authorList>
    </citation>
    <scope>NUCLEOTIDE SEQUENCE</scope>
    <source>
        <strain evidence="2">CBS 121739</strain>
    </source>
</reference>
<feature type="region of interest" description="Disordered" evidence="1">
    <location>
        <begin position="204"/>
        <end position="248"/>
    </location>
</feature>
<feature type="compositionally biased region" description="Polar residues" evidence="1">
    <location>
        <begin position="207"/>
        <end position="221"/>
    </location>
</feature>
<evidence type="ECO:0000313" key="2">
    <source>
        <dbReference type="EMBL" id="KAF2761661.1"/>
    </source>
</evidence>
<feature type="compositionally biased region" description="Polar residues" evidence="1">
    <location>
        <begin position="238"/>
        <end position="248"/>
    </location>
</feature>
<accession>A0A6A6WJS6</accession>
<evidence type="ECO:0000256" key="1">
    <source>
        <dbReference type="SAM" id="MobiDB-lite"/>
    </source>
</evidence>
<name>A0A6A6WJS6_9PEZI</name>
<dbReference type="AlphaFoldDB" id="A0A6A6WJS6"/>
<feature type="compositionally biased region" description="Polar residues" evidence="1">
    <location>
        <begin position="261"/>
        <end position="276"/>
    </location>
</feature>
<evidence type="ECO:0000313" key="3">
    <source>
        <dbReference type="Proteomes" id="UP000799437"/>
    </source>
</evidence>
<protein>
    <submittedName>
        <fullName evidence="2">Uncharacterized protein</fullName>
    </submittedName>
</protein>
<feature type="region of interest" description="Disordered" evidence="1">
    <location>
        <begin position="575"/>
        <end position="595"/>
    </location>
</feature>
<dbReference type="RefSeq" id="XP_033604112.1">
    <property type="nucleotide sequence ID" value="XM_033746411.1"/>
</dbReference>
<dbReference type="GeneID" id="54487465"/>
<keyword evidence="3" id="KW-1185">Reference proteome</keyword>
<organism evidence="2 3">
    <name type="scientific">Pseudovirgaria hyperparasitica</name>
    <dbReference type="NCBI Taxonomy" id="470096"/>
    <lineage>
        <taxon>Eukaryota</taxon>
        <taxon>Fungi</taxon>
        <taxon>Dikarya</taxon>
        <taxon>Ascomycota</taxon>
        <taxon>Pezizomycotina</taxon>
        <taxon>Dothideomycetes</taxon>
        <taxon>Dothideomycetes incertae sedis</taxon>
        <taxon>Acrospermales</taxon>
        <taxon>Acrospermaceae</taxon>
        <taxon>Pseudovirgaria</taxon>
    </lineage>
</organism>
<sequence length="684" mass="75424">MAPSSCTRYPEELRRLEIRRYNARRTDCIIQGRYAGRNHSLHGFKRTFYSLLAAEDVEEYYVPPPERIHLSYREQSVDYAERNSKRQRVAAIANAYTNGKNVPTILTASLTLGTNLEENPWDERWASGYTLSATEVSAKLRCLREDLATERSGKRRQRRAERRARIEKATQLQTDGLGRSDEFPVDLTVDITVSGLDAHTKAFPIRLSQTSPPATKQQTPQPMAKSIASEEDGDSKQEPTSSVDDNHTTATGLAVDRAAKQPNNIHPDSPPISASNALEAGSESGRRIPQRAAHTRINVKDTTACVSTPWFRRTASTLAPSNLTRGGMSDAVQTKRKTRVCVEGPQPVKSDTPSRKDRSLKGSFSNEMVCKNGTATPEHRAMSVEDRPESHGHVAVGSQNMALSAIKKGEIPLNQDTNTTTVCTNLSDVQNAQDARFVQISNGDFSTQAAMEEVHGAFQDAFQSPGPDHRQALRHGAQTPTRDIPDVVETVTPFKDFHLRSTSSFHLGDPSHARSRIPLDTQALLAATSPFVRGYTPEKVSEQLDGVYHSTLGSPLRCTPIISHDRIPPEPTRAILRNPKSGSHEDSCNTSQKVTLKSPNAAASFATLCTPKTSLQEREQETPWSLQSANRQARTMLSYEAGQRLLDASVVNTSEAFDFMDEMLDSWDVHESPSASKSSAARNI</sequence>
<dbReference type="Proteomes" id="UP000799437">
    <property type="component" value="Unassembled WGS sequence"/>
</dbReference>
<dbReference type="EMBL" id="ML996566">
    <property type="protein sequence ID" value="KAF2761661.1"/>
    <property type="molecule type" value="Genomic_DNA"/>
</dbReference>
<feature type="region of interest" description="Disordered" evidence="1">
    <location>
        <begin position="260"/>
        <end position="293"/>
    </location>
</feature>